<dbReference type="InterPro" id="IPR005900">
    <property type="entry name" value="6-phosphogluconolactonase_DevB"/>
</dbReference>
<dbReference type="InterPro" id="IPR039104">
    <property type="entry name" value="6PGL"/>
</dbReference>
<reference evidence="9 10" key="1">
    <citation type="journal article" date="2016" name="Biochim. Biophys. Acta">
        <title>Characterization of red-shifted phycobilisomes isolated from the chlorophyll f-containing cyanobacterium Halomicronema hongdechloris.</title>
        <authorList>
            <person name="Li Y."/>
            <person name="Lin Y."/>
            <person name="Garvey C.J."/>
            <person name="Birch D."/>
            <person name="Corkery R.W."/>
            <person name="Loughlin P.C."/>
            <person name="Scheer H."/>
            <person name="Willows R.D."/>
            <person name="Chen M."/>
        </authorList>
    </citation>
    <scope>NUCLEOTIDE SEQUENCE [LARGE SCALE GENOMIC DNA]</scope>
    <source>
        <strain evidence="9 10">C2206</strain>
    </source>
</reference>
<dbReference type="EC" id="3.1.1.31" evidence="5 7"/>
<keyword evidence="10" id="KW-1185">Reference proteome</keyword>
<dbReference type="UniPathway" id="UPA00115">
    <property type="reaction ID" value="UER00409"/>
</dbReference>
<dbReference type="NCBIfam" id="TIGR01198">
    <property type="entry name" value="pgl"/>
    <property type="match status" value="1"/>
</dbReference>
<dbReference type="PANTHER" id="PTHR11054">
    <property type="entry name" value="6-PHOSPHOGLUCONOLACTONASE"/>
    <property type="match status" value="1"/>
</dbReference>
<keyword evidence="7 9" id="KW-0378">Hydrolase</keyword>
<dbReference type="InterPro" id="IPR006148">
    <property type="entry name" value="Glc/Gal-6P_isomerase"/>
</dbReference>
<dbReference type="GO" id="GO:0005975">
    <property type="term" value="P:carbohydrate metabolic process"/>
    <property type="evidence" value="ECO:0007669"/>
    <property type="project" value="UniProtKB-UniRule"/>
</dbReference>
<evidence type="ECO:0000256" key="3">
    <source>
        <dbReference type="ARBA" id="ARBA00004961"/>
    </source>
</evidence>
<dbReference type="SUPFAM" id="SSF100950">
    <property type="entry name" value="NagB/RpiA/CoA transferase-like"/>
    <property type="match status" value="1"/>
</dbReference>
<dbReference type="Pfam" id="PF01182">
    <property type="entry name" value="Glucosamine_iso"/>
    <property type="match status" value="1"/>
</dbReference>
<name>A0A1Z3HQ47_9CYAN</name>
<dbReference type="Gene3D" id="3.40.50.1360">
    <property type="match status" value="1"/>
</dbReference>
<dbReference type="GO" id="GO:0017057">
    <property type="term" value="F:6-phosphogluconolactonase activity"/>
    <property type="evidence" value="ECO:0007669"/>
    <property type="project" value="UniProtKB-UniRule"/>
</dbReference>
<dbReference type="PANTHER" id="PTHR11054:SF0">
    <property type="entry name" value="6-PHOSPHOGLUCONOLACTONASE"/>
    <property type="match status" value="1"/>
</dbReference>
<sequence>MTAPHIEVLPDKAALVERALTLSVQLIQDAIAQRGRCTLALAGGSTPKPLYEALAQTNLPWSFLHIFWGDERYVPIDHPDSNAGMAKTAWLERVPIPPQQIHPVPTAAGDPAADAHQYEQSLRSVFPDADVPTFDLIFLGMGDDGHTASLFPHTEALQVRDRLVTVGHKDGQPRITFTVPLINQARTVLFLVAGANKQHALSQVFAEEGDAQMFPSRLIHSQSLWWLLDHGAGQALLPR</sequence>
<dbReference type="OrthoDB" id="9810967at2"/>
<dbReference type="KEGG" id="hhg:XM38_033230"/>
<comment type="similarity">
    <text evidence="4 7">Belongs to the glucosamine/galactosamine-6-phosphate isomerase family. 6-phosphogluconolactonase subfamily.</text>
</comment>
<feature type="domain" description="Glucosamine/galactosamine-6-phosphate isomerase" evidence="8">
    <location>
        <begin position="10"/>
        <end position="224"/>
    </location>
</feature>
<evidence type="ECO:0000256" key="5">
    <source>
        <dbReference type="ARBA" id="ARBA00013198"/>
    </source>
</evidence>
<gene>
    <name evidence="7 9" type="primary">pgl</name>
    <name evidence="9" type="ORF">XM38_033230</name>
</gene>
<accession>A0A1Z3HQ47</accession>
<dbReference type="CDD" id="cd01400">
    <property type="entry name" value="6PGL"/>
    <property type="match status" value="1"/>
</dbReference>
<evidence type="ECO:0000313" key="10">
    <source>
        <dbReference type="Proteomes" id="UP000191901"/>
    </source>
</evidence>
<evidence type="ECO:0000256" key="6">
    <source>
        <dbReference type="ARBA" id="ARBA00020337"/>
    </source>
</evidence>
<proteinExistence type="inferred from homology"/>
<dbReference type="RefSeq" id="WP_088430354.1">
    <property type="nucleotide sequence ID" value="NZ_CP021983.2"/>
</dbReference>
<protein>
    <recommendedName>
        <fullName evidence="6 7">6-phosphogluconolactonase</fullName>
        <shortName evidence="7">6PGL</shortName>
        <ecNumber evidence="5 7">3.1.1.31</ecNumber>
    </recommendedName>
</protein>
<evidence type="ECO:0000256" key="2">
    <source>
        <dbReference type="ARBA" id="ARBA00002681"/>
    </source>
</evidence>
<evidence type="ECO:0000313" key="9">
    <source>
        <dbReference type="EMBL" id="ASC72366.1"/>
    </source>
</evidence>
<comment type="catalytic activity">
    <reaction evidence="1 7">
        <text>6-phospho-D-glucono-1,5-lactone + H2O = 6-phospho-D-gluconate + H(+)</text>
        <dbReference type="Rhea" id="RHEA:12556"/>
        <dbReference type="ChEBI" id="CHEBI:15377"/>
        <dbReference type="ChEBI" id="CHEBI:15378"/>
        <dbReference type="ChEBI" id="CHEBI:57955"/>
        <dbReference type="ChEBI" id="CHEBI:58759"/>
        <dbReference type="EC" id="3.1.1.31"/>
    </reaction>
</comment>
<evidence type="ECO:0000256" key="1">
    <source>
        <dbReference type="ARBA" id="ARBA00000832"/>
    </source>
</evidence>
<dbReference type="Proteomes" id="UP000191901">
    <property type="component" value="Chromosome"/>
</dbReference>
<evidence type="ECO:0000256" key="7">
    <source>
        <dbReference type="RuleBase" id="RU365095"/>
    </source>
</evidence>
<comment type="function">
    <text evidence="2 7">Hydrolysis of 6-phosphogluconolactone to 6-phosphogluconate.</text>
</comment>
<dbReference type="EMBL" id="CP021983">
    <property type="protein sequence ID" value="ASC72366.1"/>
    <property type="molecule type" value="Genomic_DNA"/>
</dbReference>
<evidence type="ECO:0000256" key="4">
    <source>
        <dbReference type="ARBA" id="ARBA00010662"/>
    </source>
</evidence>
<dbReference type="GO" id="GO:0006098">
    <property type="term" value="P:pentose-phosphate shunt"/>
    <property type="evidence" value="ECO:0007669"/>
    <property type="project" value="UniProtKB-UniPathway"/>
</dbReference>
<evidence type="ECO:0000259" key="8">
    <source>
        <dbReference type="Pfam" id="PF01182"/>
    </source>
</evidence>
<comment type="pathway">
    <text evidence="3 7">Carbohydrate degradation; pentose phosphate pathway; D-ribulose 5-phosphate from D-glucose 6-phosphate (oxidative stage): step 2/3.</text>
</comment>
<organism evidence="9 10">
    <name type="scientific">Halomicronema hongdechloris C2206</name>
    <dbReference type="NCBI Taxonomy" id="1641165"/>
    <lineage>
        <taxon>Bacteria</taxon>
        <taxon>Bacillati</taxon>
        <taxon>Cyanobacteriota</taxon>
        <taxon>Cyanophyceae</taxon>
        <taxon>Nodosilineales</taxon>
        <taxon>Nodosilineaceae</taxon>
        <taxon>Halomicronema</taxon>
    </lineage>
</organism>
<dbReference type="AlphaFoldDB" id="A0A1Z3HQ47"/>
<dbReference type="InterPro" id="IPR037171">
    <property type="entry name" value="NagB/RpiA_transferase-like"/>
</dbReference>